<feature type="domain" description="FlgD/Vpr Ig-like" evidence="1">
    <location>
        <begin position="206"/>
        <end position="251"/>
    </location>
</feature>
<dbReference type="Pfam" id="PF13860">
    <property type="entry name" value="FlgD_ig"/>
    <property type="match status" value="1"/>
</dbReference>
<sequence length="275" mass="30389">MLSVAEVGIAVIGVLTAVVYGKAGVASADTTAMFVYPETSYVLIGDTFEVALEVDSNAVELKGFDILLGFDSEKLKLLDVIEGPLMKEGGTTFWYWEEDSSRVEMVCAILGTGLSVDGPGVLAMIWFEVSQAENSRLRFQDVDLRDVDNSPIPYQLRDGVVCASEIEIWEEVYTTDWNSMRIGLGAVPNPCTHRTCLRYQIPRDGTVLLAIYDGVGRVVRRLINEPRPAGMHEIHWAGRTDEGTEVASGVYFAVLHLWSGCRMYQKVSEKVVLVK</sequence>
<protein>
    <recommendedName>
        <fullName evidence="1">FlgD/Vpr Ig-like domain-containing protein</fullName>
    </recommendedName>
</protein>
<dbReference type="Proteomes" id="UP000051124">
    <property type="component" value="Unassembled WGS sequence"/>
</dbReference>
<accession>A0A0S7WH09</accession>
<dbReference type="AlphaFoldDB" id="A0A0S7WH09"/>
<dbReference type="GO" id="GO:0030246">
    <property type="term" value="F:carbohydrate binding"/>
    <property type="evidence" value="ECO:0007669"/>
    <property type="project" value="InterPro"/>
</dbReference>
<comment type="caution">
    <text evidence="2">The sequence shown here is derived from an EMBL/GenBank/DDBJ whole genome shotgun (WGS) entry which is preliminary data.</text>
</comment>
<evidence type="ECO:0000313" key="2">
    <source>
        <dbReference type="EMBL" id="KPJ49453.1"/>
    </source>
</evidence>
<dbReference type="SUPFAM" id="SSF49384">
    <property type="entry name" value="Carbohydrate-binding domain"/>
    <property type="match status" value="1"/>
</dbReference>
<dbReference type="Gene3D" id="2.60.40.4070">
    <property type="match status" value="1"/>
</dbReference>
<name>A0A0S7WH09_UNCT6</name>
<proteinExistence type="predicted"/>
<dbReference type="InterPro" id="IPR008965">
    <property type="entry name" value="CBM2/CBM3_carb-bd_dom_sf"/>
</dbReference>
<gene>
    <name evidence="2" type="ORF">AMJ40_05485</name>
</gene>
<dbReference type="Gene3D" id="2.60.40.680">
    <property type="match status" value="1"/>
</dbReference>
<organism evidence="2 3">
    <name type="scientific">candidate division TA06 bacterium DG_26</name>
    <dbReference type="NCBI Taxonomy" id="1703771"/>
    <lineage>
        <taxon>Bacteria</taxon>
        <taxon>Bacteria division TA06</taxon>
    </lineage>
</organism>
<evidence type="ECO:0000313" key="3">
    <source>
        <dbReference type="Proteomes" id="UP000051124"/>
    </source>
</evidence>
<dbReference type="InterPro" id="IPR025965">
    <property type="entry name" value="FlgD/Vpr_Ig-like"/>
</dbReference>
<reference evidence="2 3" key="1">
    <citation type="journal article" date="2015" name="Microbiome">
        <title>Genomic resolution of linkages in carbon, nitrogen, and sulfur cycling among widespread estuary sediment bacteria.</title>
        <authorList>
            <person name="Baker B.J."/>
            <person name="Lazar C.S."/>
            <person name="Teske A.P."/>
            <person name="Dick G.J."/>
        </authorList>
    </citation>
    <scope>NUCLEOTIDE SEQUENCE [LARGE SCALE GENOMIC DNA]</scope>
    <source>
        <strain evidence="2">DG_26</strain>
    </source>
</reference>
<dbReference type="EMBL" id="LIZT01000058">
    <property type="protein sequence ID" value="KPJ49453.1"/>
    <property type="molecule type" value="Genomic_DNA"/>
</dbReference>
<evidence type="ECO:0000259" key="1">
    <source>
        <dbReference type="Pfam" id="PF13860"/>
    </source>
</evidence>
<dbReference type="CDD" id="cd08547">
    <property type="entry name" value="Type_II_cohesin"/>
    <property type="match status" value="1"/>
</dbReference>